<dbReference type="PANTHER" id="PTHR40086">
    <property type="entry name" value="PHOSPHOTRANSFERASE YTMP-RELATED"/>
    <property type="match status" value="1"/>
</dbReference>
<organism evidence="2 3">
    <name type="scientific">Metamycoplasma alkalescens 14918</name>
    <dbReference type="NCBI Taxonomy" id="1188234"/>
    <lineage>
        <taxon>Bacteria</taxon>
        <taxon>Bacillati</taxon>
        <taxon>Mycoplasmatota</taxon>
        <taxon>Mycoplasmoidales</taxon>
        <taxon>Metamycoplasmataceae</taxon>
        <taxon>Metamycoplasma</taxon>
    </lineage>
</organism>
<dbReference type="eggNOG" id="COG0510">
    <property type="taxonomic scope" value="Bacteria"/>
</dbReference>
<reference evidence="2 3" key="1">
    <citation type="journal article" date="2013" name="Genome Announc.">
        <title>Draft Genome Sequences of Mycoplasma alkalescens, Mycoplasma arginini, and Mycoplasma bovigenitalium, Three Species with Equivocal Pathogenic Status for Cattle.</title>
        <authorList>
            <person name="Manso-Silvan L."/>
            <person name="Tardy F."/>
            <person name="Baranowski E."/>
            <person name="Barre A."/>
            <person name="Blanchard A."/>
            <person name="Breton M."/>
            <person name="Couture C."/>
            <person name="Citti C."/>
            <person name="Dordet-Frisoni E."/>
            <person name="Dupuy V."/>
            <person name="Gaurivaud P."/>
            <person name="Jacob D."/>
            <person name="Lemaitre C."/>
            <person name="Nikolski M."/>
            <person name="Nouvel L.X."/>
            <person name="Poumarat F."/>
            <person name="Thebault P."/>
            <person name="Theil S."/>
            <person name="Thiaucourt F."/>
            <person name="Sirand-Pugnet P."/>
        </authorList>
    </citation>
    <scope>NUCLEOTIDE SEQUENCE [LARGE SCALE GENOMIC DNA]</scope>
    <source>
        <strain evidence="2 3">14918</strain>
    </source>
</reference>
<gene>
    <name evidence="2" type="primary">licA</name>
    <name evidence="2" type="ORF">MALK_4670</name>
</gene>
<feature type="domain" description="Aminoglycoside phosphotransferase" evidence="1">
    <location>
        <begin position="63"/>
        <end position="205"/>
    </location>
</feature>
<dbReference type="InterPro" id="IPR052077">
    <property type="entry name" value="CcrZ_PhaseVar_Mediator"/>
</dbReference>
<dbReference type="Proteomes" id="UP000013137">
    <property type="component" value="Unassembled WGS sequence"/>
</dbReference>
<keyword evidence="3" id="KW-1185">Reference proteome</keyword>
<dbReference type="SUPFAM" id="SSF56112">
    <property type="entry name" value="Protein kinase-like (PK-like)"/>
    <property type="match status" value="1"/>
</dbReference>
<name>N9SQX6_9BACT</name>
<dbReference type="Pfam" id="PF01636">
    <property type="entry name" value="APH"/>
    <property type="match status" value="1"/>
</dbReference>
<dbReference type="EMBL" id="AMWK01000008">
    <property type="protein sequence ID" value="ENY53860.1"/>
    <property type="molecule type" value="Genomic_DNA"/>
</dbReference>
<dbReference type="PATRIC" id="fig|1188234.3.peg.443"/>
<evidence type="ECO:0000313" key="3">
    <source>
        <dbReference type="Proteomes" id="UP000013137"/>
    </source>
</evidence>
<dbReference type="Gene3D" id="3.90.1200.10">
    <property type="match status" value="1"/>
</dbReference>
<accession>N9SQX6</accession>
<dbReference type="AlphaFoldDB" id="N9SQX6"/>
<dbReference type="InterPro" id="IPR011009">
    <property type="entry name" value="Kinase-like_dom_sf"/>
</dbReference>
<comment type="caution">
    <text evidence="2">The sequence shown here is derived from an EMBL/GenBank/DDBJ whole genome shotgun (WGS) entry which is preliminary data.</text>
</comment>
<dbReference type="PANTHER" id="PTHR40086:SF1">
    <property type="entry name" value="CELL CYCLE REGULATOR CCRZ"/>
    <property type="match status" value="1"/>
</dbReference>
<evidence type="ECO:0000259" key="1">
    <source>
        <dbReference type="Pfam" id="PF01636"/>
    </source>
</evidence>
<proteinExistence type="predicted"/>
<sequence length="254" mass="30386">MDLVKMELLKNQGFTNKTYYDKEKNQFIKIKNYDSFNHKTPNIIFNALEFAPKTIYEDHEKIVSEWIEGKTLFVTKISNAQLKEIGKKLITLHNSKLDFYKENQLARRFKVYREKISKLGRKIPILDKHYKKLNLFLKNIDNSAPVHNDLWLFNMIENKKGIFITDWEYATMGDVHFDLAYFIESSNLNAEQEKIFLDAYGDDFEQKYLLVHKILVNALIVLWINKHETKPFDDQVYLQRVDNLINEYNQKYQI</sequence>
<protein>
    <submittedName>
        <fullName evidence="2">Protein LicA</fullName>
    </submittedName>
</protein>
<evidence type="ECO:0000313" key="2">
    <source>
        <dbReference type="EMBL" id="ENY53860.1"/>
    </source>
</evidence>
<dbReference type="InterPro" id="IPR002575">
    <property type="entry name" value="Aminoglycoside_PTrfase"/>
</dbReference>